<reference evidence="2 3" key="1">
    <citation type="submission" date="2014-04" db="EMBL/GenBank/DDBJ databases">
        <authorList>
            <consortium name="DOE Joint Genome Institute"/>
            <person name="Kuo A."/>
            <person name="Kohler A."/>
            <person name="Costa M.D."/>
            <person name="Nagy L.G."/>
            <person name="Floudas D."/>
            <person name="Copeland A."/>
            <person name="Barry K.W."/>
            <person name="Cichocki N."/>
            <person name="Veneault-Fourrey C."/>
            <person name="LaButti K."/>
            <person name="Lindquist E.A."/>
            <person name="Lipzen A."/>
            <person name="Lundell T."/>
            <person name="Morin E."/>
            <person name="Murat C."/>
            <person name="Sun H."/>
            <person name="Tunlid A."/>
            <person name="Henrissat B."/>
            <person name="Grigoriev I.V."/>
            <person name="Hibbett D.S."/>
            <person name="Martin F."/>
            <person name="Nordberg H.P."/>
            <person name="Cantor M.N."/>
            <person name="Hua S.X."/>
        </authorList>
    </citation>
    <scope>NUCLEOTIDE SEQUENCE [LARGE SCALE GENOMIC DNA]</scope>
    <source>
        <strain evidence="2 3">441</strain>
    </source>
</reference>
<dbReference type="OrthoDB" id="2691655at2759"/>
<evidence type="ECO:0000313" key="2">
    <source>
        <dbReference type="EMBL" id="KIK14946.1"/>
    </source>
</evidence>
<dbReference type="Proteomes" id="UP000054018">
    <property type="component" value="Unassembled WGS sequence"/>
</dbReference>
<gene>
    <name evidence="2" type="ORF">PISMIDRAFT_16899</name>
</gene>
<dbReference type="EMBL" id="KN833914">
    <property type="protein sequence ID" value="KIK14946.1"/>
    <property type="molecule type" value="Genomic_DNA"/>
</dbReference>
<protein>
    <submittedName>
        <fullName evidence="2">Uncharacterized protein</fullName>
    </submittedName>
</protein>
<name>A0A0C9YED1_9AGAM</name>
<sequence>MTPTVTVGVVISLNSSLSLARAKGTWDAPKDIAPSPVDIARYLARNRLSFQEADNLYSWGVSFLQDESDMLQEKGQQCHNGLTWGDYLQGTPKDCIADQHPLEYYLECAQELGLLDFRDIKPVPANVNSLSGVEVVRGMIAATNCDDDWDLDTPMASNVQQMDVNDSGLAPIILLFDFKLVHIPTTKHATPDGLSRRPKAEEDPEVDEDEYEDWVDECGAFAIELMNCCKPKSRLLHPPEIPLSEYYSPSSLPQDVAIFTASEIPPEPSETEILRSEKVRQRDKRLEVVREFLETKKPPDGLEEKELESLVQLAT</sequence>
<reference evidence="3" key="2">
    <citation type="submission" date="2015-01" db="EMBL/GenBank/DDBJ databases">
        <title>Evolutionary Origins and Diversification of the Mycorrhizal Mutualists.</title>
        <authorList>
            <consortium name="DOE Joint Genome Institute"/>
            <consortium name="Mycorrhizal Genomics Consortium"/>
            <person name="Kohler A."/>
            <person name="Kuo A."/>
            <person name="Nagy L.G."/>
            <person name="Floudas D."/>
            <person name="Copeland A."/>
            <person name="Barry K.W."/>
            <person name="Cichocki N."/>
            <person name="Veneault-Fourrey C."/>
            <person name="LaButti K."/>
            <person name="Lindquist E.A."/>
            <person name="Lipzen A."/>
            <person name="Lundell T."/>
            <person name="Morin E."/>
            <person name="Murat C."/>
            <person name="Riley R."/>
            <person name="Ohm R."/>
            <person name="Sun H."/>
            <person name="Tunlid A."/>
            <person name="Henrissat B."/>
            <person name="Grigoriev I.V."/>
            <person name="Hibbett D.S."/>
            <person name="Martin F."/>
        </authorList>
    </citation>
    <scope>NUCLEOTIDE SEQUENCE [LARGE SCALE GENOMIC DNA]</scope>
    <source>
        <strain evidence="3">441</strain>
    </source>
</reference>
<feature type="region of interest" description="Disordered" evidence="1">
    <location>
        <begin position="187"/>
        <end position="211"/>
    </location>
</feature>
<keyword evidence="3" id="KW-1185">Reference proteome</keyword>
<evidence type="ECO:0000256" key="1">
    <source>
        <dbReference type="SAM" id="MobiDB-lite"/>
    </source>
</evidence>
<dbReference type="AlphaFoldDB" id="A0A0C9YED1"/>
<feature type="compositionally biased region" description="Acidic residues" evidence="1">
    <location>
        <begin position="202"/>
        <end position="211"/>
    </location>
</feature>
<dbReference type="HOGENOM" id="CLU_883140_0_0_1"/>
<accession>A0A0C9YED1</accession>
<organism evidence="2 3">
    <name type="scientific">Pisolithus microcarpus 441</name>
    <dbReference type="NCBI Taxonomy" id="765257"/>
    <lineage>
        <taxon>Eukaryota</taxon>
        <taxon>Fungi</taxon>
        <taxon>Dikarya</taxon>
        <taxon>Basidiomycota</taxon>
        <taxon>Agaricomycotina</taxon>
        <taxon>Agaricomycetes</taxon>
        <taxon>Agaricomycetidae</taxon>
        <taxon>Boletales</taxon>
        <taxon>Sclerodermatineae</taxon>
        <taxon>Pisolithaceae</taxon>
        <taxon>Pisolithus</taxon>
    </lineage>
</organism>
<proteinExistence type="predicted"/>
<evidence type="ECO:0000313" key="3">
    <source>
        <dbReference type="Proteomes" id="UP000054018"/>
    </source>
</evidence>
<dbReference type="STRING" id="765257.A0A0C9YED1"/>